<dbReference type="NCBIfam" id="TIGR02532">
    <property type="entry name" value="IV_pilin_GFxxxE"/>
    <property type="match status" value="2"/>
</dbReference>
<feature type="transmembrane region" description="Helical" evidence="11">
    <location>
        <begin position="157"/>
        <end position="177"/>
    </location>
</feature>
<organism evidence="13">
    <name type="scientific">mine drainage metagenome</name>
    <dbReference type="NCBI Taxonomy" id="410659"/>
    <lineage>
        <taxon>unclassified sequences</taxon>
        <taxon>metagenomes</taxon>
        <taxon>ecological metagenomes</taxon>
    </lineage>
</organism>
<protein>
    <recommendedName>
        <fullName evidence="4">Type II secretion system core protein G</fullName>
    </recommendedName>
</protein>
<dbReference type="Pfam" id="PF08334">
    <property type="entry name" value="T2SSG"/>
    <property type="match status" value="1"/>
</dbReference>
<dbReference type="Gene3D" id="3.30.700.10">
    <property type="entry name" value="Glycoprotein, Type 4 Pilin"/>
    <property type="match status" value="1"/>
</dbReference>
<comment type="similarity">
    <text evidence="3">Belongs to the GSP G family.</text>
</comment>
<comment type="subcellular location">
    <subcellularLocation>
        <location evidence="1">Cell inner membrane</location>
        <topology evidence="1">Single-pass membrane protein</topology>
    </subcellularLocation>
</comment>
<dbReference type="InterPro" id="IPR010052">
    <property type="entry name" value="T2SS_protein-GspI"/>
</dbReference>
<evidence type="ECO:0000256" key="10">
    <source>
        <dbReference type="ARBA" id="ARBA00023136"/>
    </source>
</evidence>
<keyword evidence="7" id="KW-0997">Cell inner membrane</keyword>
<evidence type="ECO:0000256" key="5">
    <source>
        <dbReference type="ARBA" id="ARBA00022475"/>
    </source>
</evidence>
<dbReference type="PANTHER" id="PTHR38779:SF2">
    <property type="entry name" value="TYPE II SECRETION SYSTEM PROTEIN I-RELATED"/>
    <property type="match status" value="1"/>
</dbReference>
<evidence type="ECO:0000256" key="11">
    <source>
        <dbReference type="SAM" id="Phobius"/>
    </source>
</evidence>
<evidence type="ECO:0000256" key="8">
    <source>
        <dbReference type="ARBA" id="ARBA00022692"/>
    </source>
</evidence>
<proteinExistence type="inferred from homology"/>
<feature type="domain" description="Type II secretion system protein GspG C-terminal" evidence="12">
    <location>
        <begin position="45"/>
        <end position="144"/>
    </location>
</feature>
<evidence type="ECO:0000256" key="3">
    <source>
        <dbReference type="ARBA" id="ARBA00009984"/>
    </source>
</evidence>
<dbReference type="PRINTS" id="PR00813">
    <property type="entry name" value="BCTERIALGSPG"/>
</dbReference>
<dbReference type="InterPro" id="IPR010054">
    <property type="entry name" value="Type2_sec_GspG"/>
</dbReference>
<dbReference type="GO" id="GO:0005886">
    <property type="term" value="C:plasma membrane"/>
    <property type="evidence" value="ECO:0007669"/>
    <property type="project" value="UniProtKB-SubCell"/>
</dbReference>
<evidence type="ECO:0000256" key="7">
    <source>
        <dbReference type="ARBA" id="ARBA00022519"/>
    </source>
</evidence>
<dbReference type="InterPro" id="IPR012902">
    <property type="entry name" value="N_methyl_site"/>
</dbReference>
<evidence type="ECO:0000259" key="12">
    <source>
        <dbReference type="Pfam" id="PF08334"/>
    </source>
</evidence>
<dbReference type="SUPFAM" id="SSF54523">
    <property type="entry name" value="Pili subunits"/>
    <property type="match status" value="1"/>
</dbReference>
<reference evidence="13" key="2">
    <citation type="journal article" date="2014" name="ISME J.">
        <title>Microbial stratification in low pH oxic and suboxic macroscopic growths along an acid mine drainage.</title>
        <authorList>
            <person name="Mendez-Garcia C."/>
            <person name="Mesa V."/>
            <person name="Sprenger R.R."/>
            <person name="Richter M."/>
            <person name="Diez M.S."/>
            <person name="Solano J."/>
            <person name="Bargiela R."/>
            <person name="Golyshina O.V."/>
            <person name="Manteca A."/>
            <person name="Ramos J.L."/>
            <person name="Gallego J.R."/>
            <person name="Llorente I."/>
            <person name="Martins Dos Santos V.A."/>
            <person name="Jensen O.N."/>
            <person name="Pelaez A.I."/>
            <person name="Sanchez J."/>
            <person name="Ferrer M."/>
        </authorList>
    </citation>
    <scope>NUCLEOTIDE SEQUENCE</scope>
</reference>
<dbReference type="InterPro" id="IPR045584">
    <property type="entry name" value="Pilin-like"/>
</dbReference>
<accession>T1AZD7</accession>
<keyword evidence="10 11" id="KW-0472">Membrane</keyword>
<name>T1AZD7_9ZZZZ</name>
<keyword evidence="8 11" id="KW-0812">Transmembrane</keyword>
<dbReference type="InterPro" id="IPR000983">
    <property type="entry name" value="Bac_GSPG_pilin"/>
</dbReference>
<evidence type="ECO:0000256" key="6">
    <source>
        <dbReference type="ARBA" id="ARBA00022481"/>
    </source>
</evidence>
<dbReference type="InterPro" id="IPR013545">
    <property type="entry name" value="T2SS_protein-GspG_C"/>
</dbReference>
<evidence type="ECO:0000256" key="1">
    <source>
        <dbReference type="ARBA" id="ARBA00004377"/>
    </source>
</evidence>
<dbReference type="EMBL" id="AUZX01006858">
    <property type="protein sequence ID" value="EQD61708.1"/>
    <property type="molecule type" value="Genomic_DNA"/>
</dbReference>
<keyword evidence="6" id="KW-0488">Methylation</keyword>
<dbReference type="PANTHER" id="PTHR38779">
    <property type="entry name" value="TYPE II SECRETION SYSTEM PROTEIN I-RELATED"/>
    <property type="match status" value="1"/>
</dbReference>
<gene>
    <name evidence="13" type="ORF">B1A_09616</name>
</gene>
<evidence type="ECO:0000256" key="4">
    <source>
        <dbReference type="ARBA" id="ARBA00020042"/>
    </source>
</evidence>
<reference evidence="13" key="1">
    <citation type="submission" date="2013-08" db="EMBL/GenBank/DDBJ databases">
        <authorList>
            <person name="Mendez C."/>
            <person name="Richter M."/>
            <person name="Ferrer M."/>
            <person name="Sanchez J."/>
        </authorList>
    </citation>
    <scope>NUCLEOTIDE SEQUENCE</scope>
</reference>
<dbReference type="NCBIfam" id="TIGR01710">
    <property type="entry name" value="typeII_sec_gspG"/>
    <property type="match status" value="1"/>
</dbReference>
<sequence>MGTKVFRGEKEGVKSRGLRERGFTLIEIMVVMVIIAILAGMIVPRVMNRPDQARKLAARQDVASLVQALKLYRLDVGRYPTTEQGLMALVKQPAQEPVPGNWMQTLDTLPKDPWGHPYHYANPGQHGEIDVWSLGADGQPGGKAMMPISATGTPERGFTLIEVLVALFVLAVALAAGMRALGGVTRLGEAVPERLAAQWSATNALNELRLSRQWPPLGELTLPVPRGVLC</sequence>
<dbReference type="Pfam" id="PF07963">
    <property type="entry name" value="N_methyl"/>
    <property type="match status" value="2"/>
</dbReference>
<dbReference type="GO" id="GO:0015628">
    <property type="term" value="P:protein secretion by the type II secretion system"/>
    <property type="evidence" value="ECO:0007669"/>
    <property type="project" value="InterPro"/>
</dbReference>
<dbReference type="AlphaFoldDB" id="T1AZD7"/>
<comment type="caution">
    <text evidence="13">The sequence shown here is derived from an EMBL/GenBank/DDBJ whole genome shotgun (WGS) entry which is preliminary data.</text>
</comment>
<evidence type="ECO:0000256" key="2">
    <source>
        <dbReference type="ARBA" id="ARBA00008358"/>
    </source>
</evidence>
<feature type="transmembrane region" description="Helical" evidence="11">
    <location>
        <begin position="21"/>
        <end position="43"/>
    </location>
</feature>
<evidence type="ECO:0000256" key="9">
    <source>
        <dbReference type="ARBA" id="ARBA00022989"/>
    </source>
</evidence>
<comment type="similarity">
    <text evidence="2">Belongs to the GSP I family.</text>
</comment>
<dbReference type="GO" id="GO:0015627">
    <property type="term" value="C:type II protein secretion system complex"/>
    <property type="evidence" value="ECO:0007669"/>
    <property type="project" value="InterPro"/>
</dbReference>
<dbReference type="PROSITE" id="PS00409">
    <property type="entry name" value="PROKAR_NTER_METHYL"/>
    <property type="match status" value="2"/>
</dbReference>
<evidence type="ECO:0000313" key="13">
    <source>
        <dbReference type="EMBL" id="EQD61708.1"/>
    </source>
</evidence>
<keyword evidence="9 11" id="KW-1133">Transmembrane helix</keyword>
<keyword evidence="5" id="KW-1003">Cell membrane</keyword>